<gene>
    <name evidence="1" type="ORF">O3W52_33785</name>
</gene>
<reference evidence="1" key="1">
    <citation type="submission" date="2022-10" db="EMBL/GenBank/DDBJ databases">
        <title>Whole genome sequencing of three plant growth promoting bacteria isolated from Vachellia tortilis subsp. raddiana in Morocco.</title>
        <authorList>
            <person name="Hnini M."/>
            <person name="Zouagui R."/>
            <person name="Zouagui H."/>
            <person name="Chemao Elfihri M.-W."/>
            <person name="Ibrahimi A."/>
            <person name="Sbabou L."/>
            <person name="Aurag J."/>
        </authorList>
    </citation>
    <scope>NUCLEOTIDE SEQUENCE</scope>
    <source>
        <strain evidence="1">LMR678</strain>
    </source>
</reference>
<dbReference type="RefSeq" id="WP_269286830.1">
    <property type="nucleotide sequence ID" value="NZ_JAPVOI010000006.1"/>
</dbReference>
<keyword evidence="2" id="KW-1185">Reference proteome</keyword>
<name>A0ABT4KS14_9HYPH</name>
<accession>A0ABT4KS14</accession>
<evidence type="ECO:0000313" key="1">
    <source>
        <dbReference type="EMBL" id="MCZ4094663.1"/>
    </source>
</evidence>
<evidence type="ECO:0000313" key="2">
    <source>
        <dbReference type="Proteomes" id="UP001079430"/>
    </source>
</evidence>
<dbReference type="EMBL" id="JAPVOI010000006">
    <property type="protein sequence ID" value="MCZ4094663.1"/>
    <property type="molecule type" value="Genomic_DNA"/>
</dbReference>
<sequence>MLDGVLRRAGFRKTVMSGQQESLKTAAVFLVGRFQEGISDPDTLLAELEKQPGLPAPRQGRGDQS</sequence>
<dbReference type="Proteomes" id="UP001079430">
    <property type="component" value="Unassembled WGS sequence"/>
</dbReference>
<organism evidence="1 2">
    <name type="scientific">Sinorhizobium psoraleae</name>
    <dbReference type="NCBI Taxonomy" id="520838"/>
    <lineage>
        <taxon>Bacteria</taxon>
        <taxon>Pseudomonadati</taxon>
        <taxon>Pseudomonadota</taxon>
        <taxon>Alphaproteobacteria</taxon>
        <taxon>Hyphomicrobiales</taxon>
        <taxon>Rhizobiaceae</taxon>
        <taxon>Sinorhizobium/Ensifer group</taxon>
        <taxon>Sinorhizobium</taxon>
    </lineage>
</organism>
<evidence type="ECO:0008006" key="3">
    <source>
        <dbReference type="Google" id="ProtNLM"/>
    </source>
</evidence>
<comment type="caution">
    <text evidence="1">The sequence shown here is derived from an EMBL/GenBank/DDBJ whole genome shotgun (WGS) entry which is preliminary data.</text>
</comment>
<proteinExistence type="predicted"/>
<protein>
    <recommendedName>
        <fullName evidence="3">Transposase</fullName>
    </recommendedName>
</protein>